<dbReference type="VEuPathDB" id="FungiDB:RhiirFUN_019047"/>
<dbReference type="HOGENOM" id="CLU_2027974_0_0_1"/>
<gene>
    <name evidence="1" type="ORF">GLOINDRAFT_286007</name>
</gene>
<dbReference type="EMBL" id="KI298726">
    <property type="protein sequence ID" value="ERZ98484.1"/>
    <property type="molecule type" value="Genomic_DNA"/>
</dbReference>
<organism evidence="1">
    <name type="scientific">Rhizophagus irregularis (strain DAOM 181602 / DAOM 197198 / MUCL 43194)</name>
    <name type="common">Arbuscular mycorrhizal fungus</name>
    <name type="synonym">Glomus intraradices</name>
    <dbReference type="NCBI Taxonomy" id="747089"/>
    <lineage>
        <taxon>Eukaryota</taxon>
        <taxon>Fungi</taxon>
        <taxon>Fungi incertae sedis</taxon>
        <taxon>Mucoromycota</taxon>
        <taxon>Glomeromycotina</taxon>
        <taxon>Glomeromycetes</taxon>
        <taxon>Glomerales</taxon>
        <taxon>Glomeraceae</taxon>
        <taxon>Rhizophagus</taxon>
    </lineage>
</organism>
<reference evidence="1" key="1">
    <citation type="submission" date="2013-07" db="EMBL/GenBank/DDBJ databases">
        <title>The genome of an arbuscular mycorrhizal fungus provides insights into the evolution of the oldest plant symbiosis.</title>
        <authorList>
            <consortium name="DOE Joint Genome Institute"/>
            <person name="Tisserant E."/>
            <person name="Malbreil M."/>
            <person name="Kuo A."/>
            <person name="Kohler A."/>
            <person name="Symeonidi A."/>
            <person name="Balestrini R."/>
            <person name="Charron P."/>
            <person name="Duensing N."/>
            <person name="Frei-dit-Frey N."/>
            <person name="Gianinazzi-Pearson V."/>
            <person name="Gilbert B."/>
            <person name="Handa Y."/>
            <person name="Hijri M."/>
            <person name="Kaul R."/>
            <person name="Kawaguchi M."/>
            <person name="Krajinski F."/>
            <person name="Lammers P."/>
            <person name="Lapierre D."/>
            <person name="Masclaux F.G."/>
            <person name="Murat C."/>
            <person name="Morin E."/>
            <person name="Ndikumana S."/>
            <person name="Pagni M."/>
            <person name="Petitpierre D."/>
            <person name="Requena N."/>
            <person name="Rosikiewicz P."/>
            <person name="Riley R."/>
            <person name="Saito K."/>
            <person name="San Clemente H."/>
            <person name="Shapiro H."/>
            <person name="van Tuinen D."/>
            <person name="Becard G."/>
            <person name="Bonfante P."/>
            <person name="Paszkowski U."/>
            <person name="Shachar-Hill Y."/>
            <person name="Young J.P."/>
            <person name="Sanders I.R."/>
            <person name="Henrissat B."/>
            <person name="Rensing S.A."/>
            <person name="Grigoriev I.V."/>
            <person name="Corradi N."/>
            <person name="Roux C."/>
            <person name="Martin F."/>
        </authorList>
    </citation>
    <scope>NUCLEOTIDE SEQUENCE</scope>
    <source>
        <strain evidence="1">DAOM 197198</strain>
    </source>
</reference>
<evidence type="ECO:0000313" key="1">
    <source>
        <dbReference type="EMBL" id="ERZ98484.1"/>
    </source>
</evidence>
<proteinExistence type="predicted"/>
<protein>
    <submittedName>
        <fullName evidence="1">Uncharacterized protein</fullName>
    </submittedName>
</protein>
<accession>U9SRH1</accession>
<sequence length="122" mass="14204">MDEYYPGYEALSSYLKKFDNPSYRNFLDLNREEVIKSPPFTENWGGLESAWSNRFIRAVQTHIPDRFEDIKLKVCLFFIVFNFLNCAPEKVNVPFKEYLVNALGSNGLIALLKRSTCHSRSI</sequence>
<dbReference type="AlphaFoldDB" id="U9SRH1"/>
<name>U9SRH1_RHIID</name>